<gene>
    <name evidence="1" type="ordered locus">tll1979</name>
</gene>
<dbReference type="EnsemblBacteria" id="BAC09531">
    <property type="protein sequence ID" value="BAC09531"/>
    <property type="gene ID" value="BAC09531"/>
</dbReference>
<protein>
    <submittedName>
        <fullName evidence="1">Tll1979 protein</fullName>
    </submittedName>
</protein>
<dbReference type="Proteomes" id="UP000000440">
    <property type="component" value="Chromosome"/>
</dbReference>
<reference evidence="1 2" key="1">
    <citation type="journal article" date="2002" name="DNA Res.">
        <title>Complete genome structure of the thermophilic cyanobacterium Thermosynechococcus elongatus BP-1.</title>
        <authorList>
            <person name="Nakamura Y."/>
            <person name="Kaneko T."/>
            <person name="Sato S."/>
            <person name="Ikeuchi M."/>
            <person name="Katoh H."/>
            <person name="Sasamoto S."/>
            <person name="Watanabe A."/>
            <person name="Iriguchi M."/>
            <person name="Kawashima K."/>
            <person name="Kimura T."/>
            <person name="Kishida Y."/>
            <person name="Kiyokawa C."/>
            <person name="Kohara M."/>
            <person name="Matsumoto M."/>
            <person name="Matsuno A."/>
            <person name="Nakazaki N."/>
            <person name="Shimpo S."/>
            <person name="Sugimoto M."/>
            <person name="Takeuchi C."/>
            <person name="Yamada M."/>
            <person name="Tabata S."/>
        </authorList>
    </citation>
    <scope>NUCLEOTIDE SEQUENCE [LARGE SCALE GENOMIC DNA]</scope>
    <source>
        <strain evidence="2">IAM M-273 / NIES-2133 / BP-1</strain>
    </source>
</reference>
<dbReference type="Pfam" id="PF08852">
    <property type="entry name" value="DUF1822"/>
    <property type="match status" value="1"/>
</dbReference>
<accession>Q8DHI0</accession>
<name>Q8DHI0_THEVB</name>
<dbReference type="AlphaFoldDB" id="Q8DHI0"/>
<organism evidence="1 2">
    <name type="scientific">Thermosynechococcus vestitus (strain NIES-2133 / IAM M-273 / BP-1)</name>
    <dbReference type="NCBI Taxonomy" id="197221"/>
    <lineage>
        <taxon>Bacteria</taxon>
        <taxon>Bacillati</taxon>
        <taxon>Cyanobacteriota</taxon>
        <taxon>Cyanophyceae</taxon>
        <taxon>Acaryochloridales</taxon>
        <taxon>Thermosynechococcaceae</taxon>
        <taxon>Thermosynechococcus</taxon>
    </lineage>
</organism>
<evidence type="ECO:0000313" key="2">
    <source>
        <dbReference type="Proteomes" id="UP000000440"/>
    </source>
</evidence>
<keyword evidence="2" id="KW-1185">Reference proteome</keyword>
<dbReference type="RefSeq" id="WP_011057814.1">
    <property type="nucleotide sequence ID" value="NC_004113.1"/>
</dbReference>
<dbReference type="InterPro" id="IPR014951">
    <property type="entry name" value="DUF1822"/>
</dbReference>
<proteinExistence type="predicted"/>
<dbReference type="eggNOG" id="COG1413">
    <property type="taxonomic scope" value="Bacteria"/>
</dbReference>
<dbReference type="STRING" id="197221.gene:10748587"/>
<evidence type="ECO:0000313" key="1">
    <source>
        <dbReference type="EMBL" id="BAC09531.1"/>
    </source>
</evidence>
<dbReference type="EMBL" id="BA000039">
    <property type="protein sequence ID" value="BAC09531.1"/>
    <property type="molecule type" value="Genomic_DNA"/>
</dbReference>
<dbReference type="KEGG" id="tel:tll1979"/>
<sequence>MTSLSFSFLTAIDAPPMAHTEHVHIDLADGGDRQWIAQITAAARPYRRSSVQINAMAYTAVRHWFAEMGMGAEPFLPIVELPIFWEFVNGTLLQTAIGKVLIVPDTAIELDECRIPQEWLHIAPWKPNYILGVQVFTETAQIRLWGYAPSSSVNPAALDAVSRTYSLDREDMIEDVPLLTALLECPPIPVPSSAATAIPTATLQKIASGEILLPRLVLPLEEWLQIIGQPCHRLDLFLACHPQRLSLWLYAKTKGIGNLLGQGWQDLQERLEEVPLINPYLSWQLGWTSPAWALRSNDTLEAMQAQAQLRQALETEDCCQALALLKNLIATTADEGLRWMAAEYLHAKDATAPEAGVWKTRTVDLGLALGGQSLALVMAVLPRDAMSANILVRVTALKVGETLPPDLVLMITEANGNTFAQVTSRQQDQAVQYKFWGQMGETFGITLAYRDAKITETFVV</sequence>